<feature type="domain" description="Major facilitator superfamily (MFS) profile" evidence="10">
    <location>
        <begin position="120"/>
        <end position="561"/>
    </location>
</feature>
<feature type="region of interest" description="Disordered" evidence="8">
    <location>
        <begin position="1"/>
        <end position="92"/>
    </location>
</feature>
<dbReference type="PROSITE" id="PS50850">
    <property type="entry name" value="MFS"/>
    <property type="match status" value="1"/>
</dbReference>
<feature type="transmembrane region" description="Helical" evidence="9">
    <location>
        <begin position="229"/>
        <end position="249"/>
    </location>
</feature>
<dbReference type="InterPro" id="IPR005829">
    <property type="entry name" value="Sugar_transporter_CS"/>
</dbReference>
<dbReference type="InterPro" id="IPR020846">
    <property type="entry name" value="MFS_dom"/>
</dbReference>
<dbReference type="PANTHER" id="PTHR23503:SF8">
    <property type="entry name" value="FACILITATED GLUCOSE TRANSPORTER PROTEIN 1"/>
    <property type="match status" value="1"/>
</dbReference>
<gene>
    <name evidence="11" type="ORF">V5799_016624</name>
</gene>
<dbReference type="PROSITE" id="PS00216">
    <property type="entry name" value="SUGAR_TRANSPORT_1"/>
    <property type="match status" value="1"/>
</dbReference>
<feature type="compositionally biased region" description="Basic and acidic residues" evidence="8">
    <location>
        <begin position="562"/>
        <end position="573"/>
    </location>
</feature>
<feature type="transmembrane region" description="Helical" evidence="9">
    <location>
        <begin position="168"/>
        <end position="192"/>
    </location>
</feature>
<sequence>MAYLHVPDKERSKSPSPADSLASSATDISTLPIHDRTPHHDEHRQSPPKTSQLFEEEKVDAVTELDTVSGSNSTLRPALSSPAETRRDAGCQTTSEVGELQVAFNLFSLTGLTRHLVFAIAAAALGSAFQHGYNTGVVNAPQKLVEDFIEDTYKHRFEEEPGEGTVKFVFSIFVAIFCVGGMMGGLLTAFVAERFGRKGGLLLNNISVFLAAILMGASKSARSYEMLILGRFFVGLNSGLNAGLAPMYLTEISPLHLRGAVGTIYQLVVTVSILASQVLGLPSALGTADRWPALFAMTIVPSLFMLATLPMCPESPKYILINQGRDVAAQQALTWLRGTIEVHDEMDEMRAEFEAIKMVSRVTLYEMMHNITLRIPLLISIMVMLSQQLSGINAAIFFSTDIFLSAGLTAEVAMQATLGMGAVNVLMTIVSLVLVERAGRRTLHLVGLGGMAVITVILTLCLALRESVPGLSYVSIVAVIGFVVMFATGPGSIPWFLVGELFGQGARPLATSIAVAVNWSANFPRRPRLLASNECTGPLHFPHIHGVAGVLLDLHLLHGARDEGQERRGDRRPLPPAGVPLSRGWPALPLAQ</sequence>
<dbReference type="PROSITE" id="PS00217">
    <property type="entry name" value="SUGAR_TRANSPORT_2"/>
    <property type="match status" value="1"/>
</dbReference>
<reference evidence="11 12" key="1">
    <citation type="journal article" date="2023" name="Arcadia Sci">
        <title>De novo assembly of a long-read Amblyomma americanum tick genome.</title>
        <authorList>
            <person name="Chou S."/>
            <person name="Poskanzer K.E."/>
            <person name="Rollins M."/>
            <person name="Thuy-Boun P.S."/>
        </authorList>
    </citation>
    <scope>NUCLEOTIDE SEQUENCE [LARGE SCALE GENOMIC DNA]</scope>
    <source>
        <strain evidence="11">F_SG_1</strain>
        <tissue evidence="11">Salivary glands</tissue>
    </source>
</reference>
<keyword evidence="2 7" id="KW-0813">Transport</keyword>
<dbReference type="InterPro" id="IPR045263">
    <property type="entry name" value="GLUT"/>
</dbReference>
<evidence type="ECO:0000256" key="5">
    <source>
        <dbReference type="ARBA" id="ARBA00022989"/>
    </source>
</evidence>
<keyword evidence="3" id="KW-1003">Cell membrane</keyword>
<dbReference type="GO" id="GO:0005353">
    <property type="term" value="F:fructose transmembrane transporter activity"/>
    <property type="evidence" value="ECO:0007669"/>
    <property type="project" value="UniProtKB-ARBA"/>
</dbReference>
<evidence type="ECO:0000259" key="10">
    <source>
        <dbReference type="PROSITE" id="PS50850"/>
    </source>
</evidence>
<feature type="transmembrane region" description="Helical" evidence="9">
    <location>
        <begin position="261"/>
        <end position="279"/>
    </location>
</feature>
<dbReference type="Gene3D" id="1.20.1250.20">
    <property type="entry name" value="MFS general substrate transporter like domains"/>
    <property type="match status" value="1"/>
</dbReference>
<dbReference type="AlphaFoldDB" id="A0AAQ4F5U9"/>
<dbReference type="FunFam" id="1.20.1250.20:FF:001511">
    <property type="entry name" value="Solute carrier family 2, facilitated glucose transporter member 5"/>
    <property type="match status" value="1"/>
</dbReference>
<evidence type="ECO:0000256" key="8">
    <source>
        <dbReference type="SAM" id="MobiDB-lite"/>
    </source>
</evidence>
<accession>A0AAQ4F5U9</accession>
<dbReference type="InterPro" id="IPR005828">
    <property type="entry name" value="MFS_sugar_transport-like"/>
</dbReference>
<protein>
    <recommendedName>
        <fullName evidence="10">Major facilitator superfamily (MFS) profile domain-containing protein</fullName>
    </recommendedName>
</protein>
<comment type="caution">
    <text evidence="11">The sequence shown here is derived from an EMBL/GenBank/DDBJ whole genome shotgun (WGS) entry which is preliminary data.</text>
</comment>
<dbReference type="PRINTS" id="PR00171">
    <property type="entry name" value="SUGRTRNSPORT"/>
</dbReference>
<feature type="transmembrane region" description="Helical" evidence="9">
    <location>
        <begin position="412"/>
        <end position="435"/>
    </location>
</feature>
<feature type="compositionally biased region" description="Basic and acidic residues" evidence="8">
    <location>
        <begin position="33"/>
        <end position="45"/>
    </location>
</feature>
<feature type="transmembrane region" description="Helical" evidence="9">
    <location>
        <begin position="471"/>
        <end position="498"/>
    </location>
</feature>
<dbReference type="GO" id="GO:1990539">
    <property type="term" value="P:fructose import across plasma membrane"/>
    <property type="evidence" value="ECO:0007669"/>
    <property type="project" value="UniProtKB-ARBA"/>
</dbReference>
<evidence type="ECO:0000256" key="1">
    <source>
        <dbReference type="ARBA" id="ARBA00004651"/>
    </source>
</evidence>
<evidence type="ECO:0000256" key="2">
    <source>
        <dbReference type="ARBA" id="ARBA00022448"/>
    </source>
</evidence>
<evidence type="ECO:0000256" key="7">
    <source>
        <dbReference type="RuleBase" id="RU003346"/>
    </source>
</evidence>
<dbReference type="EMBL" id="JARKHS020007064">
    <property type="protein sequence ID" value="KAK8782038.1"/>
    <property type="molecule type" value="Genomic_DNA"/>
</dbReference>
<feature type="transmembrane region" description="Helical" evidence="9">
    <location>
        <begin position="377"/>
        <end position="400"/>
    </location>
</feature>
<feature type="transmembrane region" description="Helical" evidence="9">
    <location>
        <begin position="291"/>
        <end position="309"/>
    </location>
</feature>
<evidence type="ECO:0000256" key="6">
    <source>
        <dbReference type="ARBA" id="ARBA00023136"/>
    </source>
</evidence>
<evidence type="ECO:0000313" key="11">
    <source>
        <dbReference type="EMBL" id="KAK8782038.1"/>
    </source>
</evidence>
<evidence type="ECO:0000256" key="4">
    <source>
        <dbReference type="ARBA" id="ARBA00022692"/>
    </source>
</evidence>
<dbReference type="InterPro" id="IPR003663">
    <property type="entry name" value="Sugar/inositol_transpt"/>
</dbReference>
<keyword evidence="5 9" id="KW-1133">Transmembrane helix</keyword>
<dbReference type="NCBIfam" id="TIGR00879">
    <property type="entry name" value="SP"/>
    <property type="match status" value="1"/>
</dbReference>
<evidence type="ECO:0000256" key="9">
    <source>
        <dbReference type="SAM" id="Phobius"/>
    </source>
</evidence>
<evidence type="ECO:0000256" key="3">
    <source>
        <dbReference type="ARBA" id="ARBA00022475"/>
    </source>
</evidence>
<feature type="transmembrane region" description="Helical" evidence="9">
    <location>
        <begin position="442"/>
        <end position="465"/>
    </location>
</feature>
<organism evidence="11 12">
    <name type="scientific">Amblyomma americanum</name>
    <name type="common">Lone star tick</name>
    <dbReference type="NCBI Taxonomy" id="6943"/>
    <lineage>
        <taxon>Eukaryota</taxon>
        <taxon>Metazoa</taxon>
        <taxon>Ecdysozoa</taxon>
        <taxon>Arthropoda</taxon>
        <taxon>Chelicerata</taxon>
        <taxon>Arachnida</taxon>
        <taxon>Acari</taxon>
        <taxon>Parasitiformes</taxon>
        <taxon>Ixodida</taxon>
        <taxon>Ixodoidea</taxon>
        <taxon>Ixodidae</taxon>
        <taxon>Amblyomminae</taxon>
        <taxon>Amblyomma</taxon>
    </lineage>
</organism>
<name>A0AAQ4F5U9_AMBAM</name>
<keyword evidence="12" id="KW-1185">Reference proteome</keyword>
<feature type="transmembrane region" description="Helical" evidence="9">
    <location>
        <begin position="199"/>
        <end position="217"/>
    </location>
</feature>
<proteinExistence type="inferred from homology"/>
<comment type="similarity">
    <text evidence="7">Belongs to the major facilitator superfamily. Sugar transporter (TC 2.A.1.1) family.</text>
</comment>
<dbReference type="PANTHER" id="PTHR23503">
    <property type="entry name" value="SOLUTE CARRIER FAMILY 2"/>
    <property type="match status" value="1"/>
</dbReference>
<feature type="region of interest" description="Disordered" evidence="8">
    <location>
        <begin position="562"/>
        <end position="592"/>
    </location>
</feature>
<feature type="compositionally biased region" description="Low complexity" evidence="8">
    <location>
        <begin position="14"/>
        <end position="25"/>
    </location>
</feature>
<keyword evidence="6 9" id="KW-0472">Membrane</keyword>
<keyword evidence="4 9" id="KW-0812">Transmembrane</keyword>
<dbReference type="Proteomes" id="UP001321473">
    <property type="component" value="Unassembled WGS sequence"/>
</dbReference>
<feature type="compositionally biased region" description="Basic and acidic residues" evidence="8">
    <location>
        <begin position="1"/>
        <end position="13"/>
    </location>
</feature>
<dbReference type="GO" id="GO:0005886">
    <property type="term" value="C:plasma membrane"/>
    <property type="evidence" value="ECO:0007669"/>
    <property type="project" value="UniProtKB-SubCell"/>
</dbReference>
<evidence type="ECO:0000313" key="12">
    <source>
        <dbReference type="Proteomes" id="UP001321473"/>
    </source>
</evidence>
<comment type="subcellular location">
    <subcellularLocation>
        <location evidence="1">Cell membrane</location>
        <topology evidence="1">Multi-pass membrane protein</topology>
    </subcellularLocation>
</comment>
<dbReference type="Pfam" id="PF00083">
    <property type="entry name" value="Sugar_tr"/>
    <property type="match status" value="1"/>
</dbReference>
<dbReference type="SUPFAM" id="SSF103473">
    <property type="entry name" value="MFS general substrate transporter"/>
    <property type="match status" value="1"/>
</dbReference>
<feature type="compositionally biased region" description="Polar residues" evidence="8">
    <location>
        <begin position="66"/>
        <end position="75"/>
    </location>
</feature>
<dbReference type="InterPro" id="IPR036259">
    <property type="entry name" value="MFS_trans_sf"/>
</dbReference>